<organism evidence="12 13">
    <name type="scientific">Prymnesium parvum</name>
    <name type="common">Toxic golden alga</name>
    <dbReference type="NCBI Taxonomy" id="97485"/>
    <lineage>
        <taxon>Eukaryota</taxon>
        <taxon>Haptista</taxon>
        <taxon>Haptophyta</taxon>
        <taxon>Prymnesiophyceae</taxon>
        <taxon>Prymnesiales</taxon>
        <taxon>Prymnesiaceae</taxon>
        <taxon>Prymnesium</taxon>
    </lineage>
</organism>
<feature type="coiled-coil region" evidence="10">
    <location>
        <begin position="230"/>
        <end position="264"/>
    </location>
</feature>
<keyword evidence="3 11" id="KW-0812">Transmembrane</keyword>
<evidence type="ECO:0000256" key="5">
    <source>
        <dbReference type="ARBA" id="ARBA00022842"/>
    </source>
</evidence>
<evidence type="ECO:0000256" key="11">
    <source>
        <dbReference type="SAM" id="Phobius"/>
    </source>
</evidence>
<dbReference type="EMBL" id="JBGBPQ010000002">
    <property type="protein sequence ID" value="KAL1527633.1"/>
    <property type="molecule type" value="Genomic_DNA"/>
</dbReference>
<dbReference type="Gene3D" id="1.10.238.10">
    <property type="entry name" value="EF-hand"/>
    <property type="match status" value="1"/>
</dbReference>
<evidence type="ECO:0008006" key="14">
    <source>
        <dbReference type="Google" id="ProtNLM"/>
    </source>
</evidence>
<name>A0AB34K360_PRYPA</name>
<dbReference type="GO" id="GO:0016020">
    <property type="term" value="C:membrane"/>
    <property type="evidence" value="ECO:0007669"/>
    <property type="project" value="UniProtKB-SubCell"/>
</dbReference>
<evidence type="ECO:0000256" key="4">
    <source>
        <dbReference type="ARBA" id="ARBA00022837"/>
    </source>
</evidence>
<feature type="transmembrane region" description="Helical" evidence="11">
    <location>
        <begin position="337"/>
        <end position="360"/>
    </location>
</feature>
<dbReference type="Proteomes" id="UP001515480">
    <property type="component" value="Unassembled WGS sequence"/>
</dbReference>
<keyword evidence="4" id="KW-0106">Calcium</keyword>
<gene>
    <name evidence="12" type="ORF">AB1Y20_009019</name>
</gene>
<keyword evidence="9 11" id="KW-0472">Membrane</keyword>
<evidence type="ECO:0000256" key="7">
    <source>
        <dbReference type="ARBA" id="ARBA00022989"/>
    </source>
</evidence>
<evidence type="ECO:0000256" key="10">
    <source>
        <dbReference type="SAM" id="Coils"/>
    </source>
</evidence>
<comment type="caution">
    <text evidence="12">The sequence shown here is derived from an EMBL/GenBank/DDBJ whole genome shotgun (WGS) entry which is preliminary data.</text>
</comment>
<evidence type="ECO:0000256" key="8">
    <source>
        <dbReference type="ARBA" id="ARBA00023065"/>
    </source>
</evidence>
<dbReference type="InterPro" id="IPR011992">
    <property type="entry name" value="EF-hand-dom_pair"/>
</dbReference>
<keyword evidence="8" id="KW-0406">Ion transport</keyword>
<dbReference type="Pfam" id="PF22099">
    <property type="entry name" value="MRS2-like"/>
    <property type="match status" value="1"/>
</dbReference>
<keyword evidence="6" id="KW-0809">Transit peptide</keyword>
<proteinExistence type="predicted"/>
<dbReference type="InterPro" id="IPR018247">
    <property type="entry name" value="EF_Hand_1_Ca_BS"/>
</dbReference>
<evidence type="ECO:0000313" key="12">
    <source>
        <dbReference type="EMBL" id="KAL1527633.1"/>
    </source>
</evidence>
<protein>
    <recommendedName>
        <fullName evidence="14">Magnesium transporter</fullName>
    </recommendedName>
</protein>
<dbReference type="PANTHER" id="PTHR13890:SF0">
    <property type="entry name" value="MAGNESIUM TRANSPORTER MRS2 HOMOLOG, MITOCHONDRIAL"/>
    <property type="match status" value="1"/>
</dbReference>
<dbReference type="InterPro" id="IPR039204">
    <property type="entry name" value="MRS2-like"/>
</dbReference>
<keyword evidence="2" id="KW-0813">Transport</keyword>
<evidence type="ECO:0000256" key="3">
    <source>
        <dbReference type="ARBA" id="ARBA00022692"/>
    </source>
</evidence>
<evidence type="ECO:0000313" key="13">
    <source>
        <dbReference type="Proteomes" id="UP001515480"/>
    </source>
</evidence>
<dbReference type="PANTHER" id="PTHR13890">
    <property type="entry name" value="RNA SPLICING PROTEIN MRS2, MITOCHONDRIAL"/>
    <property type="match status" value="1"/>
</dbReference>
<feature type="transmembrane region" description="Helical" evidence="11">
    <location>
        <begin position="372"/>
        <end position="395"/>
    </location>
</feature>
<comment type="subcellular location">
    <subcellularLocation>
        <location evidence="1">Membrane</location>
        <topology evidence="1">Multi-pass membrane protein</topology>
    </subcellularLocation>
</comment>
<dbReference type="GO" id="GO:0015095">
    <property type="term" value="F:magnesium ion transmembrane transporter activity"/>
    <property type="evidence" value="ECO:0007669"/>
    <property type="project" value="TreeGrafter"/>
</dbReference>
<dbReference type="Gene3D" id="1.20.58.340">
    <property type="entry name" value="Magnesium transport protein CorA, transmembrane region"/>
    <property type="match status" value="1"/>
</dbReference>
<dbReference type="PROSITE" id="PS00018">
    <property type="entry name" value="EF_HAND_1"/>
    <property type="match status" value="1"/>
</dbReference>
<dbReference type="AlphaFoldDB" id="A0AB34K360"/>
<evidence type="ECO:0000256" key="6">
    <source>
        <dbReference type="ARBA" id="ARBA00022946"/>
    </source>
</evidence>
<evidence type="ECO:0000256" key="2">
    <source>
        <dbReference type="ARBA" id="ARBA00022448"/>
    </source>
</evidence>
<reference evidence="12 13" key="1">
    <citation type="journal article" date="2024" name="Science">
        <title>Giant polyketide synthase enzymes in the biosynthesis of giant marine polyether toxins.</title>
        <authorList>
            <person name="Fallon T.R."/>
            <person name="Shende V.V."/>
            <person name="Wierzbicki I.H."/>
            <person name="Pendleton A.L."/>
            <person name="Watervoot N.F."/>
            <person name="Auber R.P."/>
            <person name="Gonzalez D.J."/>
            <person name="Wisecaver J.H."/>
            <person name="Moore B.S."/>
        </authorList>
    </citation>
    <scope>NUCLEOTIDE SEQUENCE [LARGE SCALE GENOMIC DNA]</scope>
    <source>
        <strain evidence="12 13">12B1</strain>
    </source>
</reference>
<keyword evidence="13" id="KW-1185">Reference proteome</keyword>
<keyword evidence="5" id="KW-0460">Magnesium</keyword>
<evidence type="ECO:0000256" key="9">
    <source>
        <dbReference type="ARBA" id="ARBA00023136"/>
    </source>
</evidence>
<dbReference type="SUPFAM" id="SSF47473">
    <property type="entry name" value="EF-hand"/>
    <property type="match status" value="1"/>
</dbReference>
<evidence type="ECO:0000256" key="1">
    <source>
        <dbReference type="ARBA" id="ARBA00004141"/>
    </source>
</evidence>
<accession>A0AB34K360</accession>
<keyword evidence="10" id="KW-0175">Coiled coil</keyword>
<sequence>MRSAAYRVAPARSQLLGAALSRGQLTSRPAAHSCCRLQHALRAYSVSVSRNRFVSSAWTVSESKMEGLRVLQDGTCENFSATRREIAKAFDMPARDVRQLVARGARVTVRPTYFLFSCPPFLAGCVSSEQALLITTEGGIVTGNSATRETAAQVLQQSICHAIADSQQPFEHSVLEVVLREDMLRKQERFMRLSQLILRMLELRDDPNISLRDRQLGLLRFGADRQAEAREQAMYLLLTLSNDLAELEDEVRRAERDLSQLLASDEDMASLYLSHRKAIGTGRAINEHSEVEYILETAVMQLQWLEDRVRRLQGSVTTHRALEDLKLRNERNRIMRLEIMLSMGSISLGVAAVIGGLFGMNLSSGLEEVTHGFWICAAGTCTLSSALLIMLMSGIRRFHRSQRINVMQTATLRRALGGLDHAYYALRHKGVLNDESPTSDGNLSREEARVVIETTKLPSMTVSSLLDLMDIDDDGMLTLKEMRASHGERNRPK</sequence>
<keyword evidence="7 11" id="KW-1133">Transmembrane helix</keyword>